<dbReference type="Pfam" id="PF03471">
    <property type="entry name" value="CorC_HlyC"/>
    <property type="match status" value="1"/>
</dbReference>
<keyword evidence="7 9" id="KW-0129">CBS domain</keyword>
<comment type="similarity">
    <text evidence="2">Belongs to the UPF0053 family.</text>
</comment>
<evidence type="ECO:0000256" key="3">
    <source>
        <dbReference type="ARBA" id="ARBA00022475"/>
    </source>
</evidence>
<feature type="transmembrane region" description="Helical" evidence="11">
    <location>
        <begin position="135"/>
        <end position="157"/>
    </location>
</feature>
<evidence type="ECO:0000259" key="13">
    <source>
        <dbReference type="PROSITE" id="PS51846"/>
    </source>
</evidence>
<feature type="domain" description="CBS" evidence="12">
    <location>
        <begin position="221"/>
        <end position="283"/>
    </location>
</feature>
<dbReference type="InterPro" id="IPR002550">
    <property type="entry name" value="CNNM"/>
</dbReference>
<evidence type="ECO:0000256" key="8">
    <source>
        <dbReference type="ARBA" id="ARBA00023136"/>
    </source>
</evidence>
<keyword evidence="6 10" id="KW-1133">Transmembrane helix</keyword>
<dbReference type="PROSITE" id="PS51846">
    <property type="entry name" value="CNNM"/>
    <property type="match status" value="1"/>
</dbReference>
<protein>
    <submittedName>
        <fullName evidence="14">Hemolysin family protein</fullName>
    </submittedName>
</protein>
<keyword evidence="8 10" id="KW-0472">Membrane</keyword>
<dbReference type="RefSeq" id="WP_378936964.1">
    <property type="nucleotide sequence ID" value="NZ_JBHLVO010000021.1"/>
</dbReference>
<dbReference type="Proteomes" id="UP001589854">
    <property type="component" value="Unassembled WGS sequence"/>
</dbReference>
<evidence type="ECO:0000256" key="4">
    <source>
        <dbReference type="ARBA" id="ARBA00022692"/>
    </source>
</evidence>
<dbReference type="SMART" id="SM01091">
    <property type="entry name" value="CorC_HlyC"/>
    <property type="match status" value="1"/>
</dbReference>
<evidence type="ECO:0000256" key="10">
    <source>
        <dbReference type="PROSITE-ProRule" id="PRU01193"/>
    </source>
</evidence>
<feature type="transmembrane region" description="Helical" evidence="11">
    <location>
        <begin position="98"/>
        <end position="123"/>
    </location>
</feature>
<dbReference type="EMBL" id="JBHLVO010000021">
    <property type="protein sequence ID" value="MFC0273521.1"/>
    <property type="molecule type" value="Genomic_DNA"/>
</dbReference>
<reference evidence="14 15" key="1">
    <citation type="submission" date="2024-09" db="EMBL/GenBank/DDBJ databases">
        <authorList>
            <person name="Sun Q."/>
            <person name="Mori K."/>
        </authorList>
    </citation>
    <scope>NUCLEOTIDE SEQUENCE [LARGE SCALE GENOMIC DNA]</scope>
    <source>
        <strain evidence="14 15">CCM 7228</strain>
    </source>
</reference>
<dbReference type="PANTHER" id="PTHR43099:SF2">
    <property type="entry name" value="UPF0053 PROTEIN YRKA"/>
    <property type="match status" value="1"/>
</dbReference>
<dbReference type="InterPro" id="IPR000644">
    <property type="entry name" value="CBS_dom"/>
</dbReference>
<comment type="subcellular location">
    <subcellularLocation>
        <location evidence="1">Cell membrane</location>
        <topology evidence="1">Multi-pass membrane protein</topology>
    </subcellularLocation>
</comment>
<evidence type="ECO:0000256" key="11">
    <source>
        <dbReference type="SAM" id="Phobius"/>
    </source>
</evidence>
<dbReference type="PROSITE" id="PS51371">
    <property type="entry name" value="CBS"/>
    <property type="match status" value="2"/>
</dbReference>
<evidence type="ECO:0000256" key="9">
    <source>
        <dbReference type="PROSITE-ProRule" id="PRU00703"/>
    </source>
</evidence>
<dbReference type="Gene3D" id="3.30.465.10">
    <property type="match status" value="1"/>
</dbReference>
<evidence type="ECO:0000313" key="14">
    <source>
        <dbReference type="EMBL" id="MFC0273521.1"/>
    </source>
</evidence>
<dbReference type="Pfam" id="PF01595">
    <property type="entry name" value="CNNM"/>
    <property type="match status" value="1"/>
</dbReference>
<dbReference type="Gene3D" id="3.10.580.10">
    <property type="entry name" value="CBS-domain"/>
    <property type="match status" value="1"/>
</dbReference>
<dbReference type="InterPro" id="IPR005170">
    <property type="entry name" value="Transptr-assoc_dom"/>
</dbReference>
<evidence type="ECO:0000313" key="15">
    <source>
        <dbReference type="Proteomes" id="UP001589854"/>
    </source>
</evidence>
<evidence type="ECO:0000259" key="12">
    <source>
        <dbReference type="PROSITE" id="PS51371"/>
    </source>
</evidence>
<evidence type="ECO:0000256" key="5">
    <source>
        <dbReference type="ARBA" id="ARBA00022737"/>
    </source>
</evidence>
<comment type="caution">
    <text evidence="14">The sequence shown here is derived from an EMBL/GenBank/DDBJ whole genome shotgun (WGS) entry which is preliminary data.</text>
</comment>
<keyword evidence="4 10" id="KW-0812">Transmembrane</keyword>
<evidence type="ECO:0000256" key="7">
    <source>
        <dbReference type="ARBA" id="ARBA00023122"/>
    </source>
</evidence>
<keyword evidence="5" id="KW-0677">Repeat</keyword>
<proteinExistence type="inferred from homology"/>
<sequence length="432" mass="48588">MTTIFNLMLIAVLIALTGFFVATEFAIVKVRGSKIDQLIAEGKKGSVAAKRVITHLDEYLSACQLGITVTALGLGWLGEPTVEKLLLPLFIRYELSESVSHILSFGIAFALVTYLHVVVGELAPKTVAIQKAEAVTLLFAGPIILFYKIMYPFIWVLNGSARLLVGLFGLKPASEHDLAHSEEELRILLSESFKSGEINQNELKYVNNIFEFDDRIAKEIMVPRTEIVIIPIDFTIEEVVELIREEHYTRYPVVNGDKDNILGLINIKELLTVKIMKEPLTDELNLESFIKPIIRVIESIAIHDLLVKMQKERTHMAILIDEYGGTSGLVTVEDILEEIVGEIRDEFDADEVAEVRKLKDHHFIFNAKVLINEVNDLLGTDLSNEDVDTIGGWFLTEKIDTKLDDTIEEQGFLFKVKAIDGHHIQFIEVCKS</sequence>
<name>A0ABV6GIK1_9BACI</name>
<dbReference type="PANTHER" id="PTHR43099">
    <property type="entry name" value="UPF0053 PROTEIN YRKA"/>
    <property type="match status" value="1"/>
</dbReference>
<keyword evidence="15" id="KW-1185">Reference proteome</keyword>
<dbReference type="InterPro" id="IPR046342">
    <property type="entry name" value="CBS_dom_sf"/>
</dbReference>
<evidence type="ECO:0000256" key="2">
    <source>
        <dbReference type="ARBA" id="ARBA00006337"/>
    </source>
</evidence>
<evidence type="ECO:0000256" key="1">
    <source>
        <dbReference type="ARBA" id="ARBA00004651"/>
    </source>
</evidence>
<gene>
    <name evidence="14" type="ORF">ACFFIX_19195</name>
</gene>
<dbReference type="SUPFAM" id="SSF54631">
    <property type="entry name" value="CBS-domain pair"/>
    <property type="match status" value="1"/>
</dbReference>
<dbReference type="CDD" id="cd04590">
    <property type="entry name" value="CBS_pair_CorC_HlyC_assoc"/>
    <property type="match status" value="1"/>
</dbReference>
<dbReference type="SUPFAM" id="SSF56176">
    <property type="entry name" value="FAD-binding/transporter-associated domain-like"/>
    <property type="match status" value="1"/>
</dbReference>
<feature type="domain" description="CNNM transmembrane" evidence="13">
    <location>
        <begin position="1"/>
        <end position="202"/>
    </location>
</feature>
<organism evidence="14 15">
    <name type="scientific">Metabacillus herbersteinensis</name>
    <dbReference type="NCBI Taxonomy" id="283816"/>
    <lineage>
        <taxon>Bacteria</taxon>
        <taxon>Bacillati</taxon>
        <taxon>Bacillota</taxon>
        <taxon>Bacilli</taxon>
        <taxon>Bacillales</taxon>
        <taxon>Bacillaceae</taxon>
        <taxon>Metabacillus</taxon>
    </lineage>
</organism>
<feature type="domain" description="CBS" evidence="12">
    <location>
        <begin position="289"/>
        <end position="346"/>
    </location>
</feature>
<dbReference type="InterPro" id="IPR016169">
    <property type="entry name" value="FAD-bd_PCMH_sub2"/>
</dbReference>
<evidence type="ECO:0000256" key="6">
    <source>
        <dbReference type="ARBA" id="ARBA00022989"/>
    </source>
</evidence>
<dbReference type="Pfam" id="PF00571">
    <property type="entry name" value="CBS"/>
    <property type="match status" value="2"/>
</dbReference>
<dbReference type="InterPro" id="IPR044751">
    <property type="entry name" value="Ion_transp-like_CBS"/>
</dbReference>
<keyword evidence="3" id="KW-1003">Cell membrane</keyword>
<dbReference type="InterPro" id="IPR036318">
    <property type="entry name" value="FAD-bd_PCMH-like_sf"/>
</dbReference>
<feature type="transmembrane region" description="Helical" evidence="11">
    <location>
        <begin position="6"/>
        <end position="28"/>
    </location>
</feature>
<accession>A0ABV6GIK1</accession>
<dbReference type="InterPro" id="IPR051676">
    <property type="entry name" value="UPF0053_domain"/>
</dbReference>